<reference evidence="1 2" key="1">
    <citation type="journal article" date="2014" name="Genome Biol. Evol.">
        <title>The genome of the myxosporean Thelohanellus kitauei shows adaptations to nutrient acquisition within its fish host.</title>
        <authorList>
            <person name="Yang Y."/>
            <person name="Xiong J."/>
            <person name="Zhou Z."/>
            <person name="Huo F."/>
            <person name="Miao W."/>
            <person name="Ran C."/>
            <person name="Liu Y."/>
            <person name="Zhang J."/>
            <person name="Feng J."/>
            <person name="Wang M."/>
            <person name="Wang M."/>
            <person name="Wang L."/>
            <person name="Yao B."/>
        </authorList>
    </citation>
    <scope>NUCLEOTIDE SEQUENCE [LARGE SCALE GENOMIC DNA]</scope>
    <source>
        <strain evidence="1">Wuqing</strain>
    </source>
</reference>
<dbReference type="AlphaFoldDB" id="A0A0C2NBS8"/>
<dbReference type="Gene3D" id="2.40.70.10">
    <property type="entry name" value="Acid Proteases"/>
    <property type="match status" value="1"/>
</dbReference>
<evidence type="ECO:0000313" key="2">
    <source>
        <dbReference type="Proteomes" id="UP000031668"/>
    </source>
</evidence>
<evidence type="ECO:0000313" key="1">
    <source>
        <dbReference type="EMBL" id="KII73810.1"/>
    </source>
</evidence>
<dbReference type="InterPro" id="IPR021109">
    <property type="entry name" value="Peptidase_aspartic_dom_sf"/>
</dbReference>
<name>A0A0C2NBS8_THEKT</name>
<dbReference type="EMBL" id="JWZT01000640">
    <property type="protein sequence ID" value="KII73810.1"/>
    <property type="molecule type" value="Genomic_DNA"/>
</dbReference>
<proteinExistence type="predicted"/>
<protein>
    <submittedName>
        <fullName evidence="1">Uncharacterized protein</fullName>
    </submittedName>
</protein>
<gene>
    <name evidence="1" type="ORF">RF11_08179</name>
</gene>
<comment type="caution">
    <text evidence="1">The sequence shown here is derived from an EMBL/GenBank/DDBJ whole genome shotgun (WGS) entry which is preliminary data.</text>
</comment>
<accession>A0A0C2NBS8</accession>
<dbReference type="Proteomes" id="UP000031668">
    <property type="component" value="Unassembled WGS sequence"/>
</dbReference>
<sequence>MDVRGCVSFRVEYKDKSRSVQFYVIKNLAKQCILGLDFLRKFNVEISPDGVSVRPDRKMSSDGQTAVIFNVQKIVENDDDSDFSEIPVVTSHQDNSLVLKTLGRFSHLFMKYPKLFSETHGRASFGKHQIRLKDDIIIKEAPRRIPYHYREQVGQQIKILIES</sequence>
<organism evidence="1 2">
    <name type="scientific">Thelohanellus kitauei</name>
    <name type="common">Myxosporean</name>
    <dbReference type="NCBI Taxonomy" id="669202"/>
    <lineage>
        <taxon>Eukaryota</taxon>
        <taxon>Metazoa</taxon>
        <taxon>Cnidaria</taxon>
        <taxon>Myxozoa</taxon>
        <taxon>Myxosporea</taxon>
        <taxon>Bivalvulida</taxon>
        <taxon>Platysporina</taxon>
        <taxon>Myxobolidae</taxon>
        <taxon>Thelohanellus</taxon>
    </lineage>
</organism>
<keyword evidence="2" id="KW-1185">Reference proteome</keyword>